<keyword evidence="1" id="KW-0472">Membrane</keyword>
<feature type="transmembrane region" description="Helical" evidence="1">
    <location>
        <begin position="25"/>
        <end position="48"/>
    </location>
</feature>
<keyword evidence="1" id="KW-0812">Transmembrane</keyword>
<feature type="transmembrane region" description="Helical" evidence="1">
    <location>
        <begin position="154"/>
        <end position="173"/>
    </location>
</feature>
<sequence length="233" mass="24021">MTATPSRAHTVAEATASGASTGRRIMAVTAALGPLLFAAAIALIPYGTADSNKEMINQIADHRSLTELTVWGWVLGTIALVAGTVVVGLLAMRYSPKLGLWGMLLLGTGVLAISVTPSLDVIALGGLHKGVSQSVLAKIGDGTFELPVVGVPTLYFVFAHVVGAILLGVALLRGRVIAPWAAWVLILSMPLNVVGYAGGIMPVTVLSFVMMGIAFGVAGLVIIRQGIGWVRTA</sequence>
<accession>A0AB39SC11</accession>
<evidence type="ECO:0008006" key="3">
    <source>
        <dbReference type="Google" id="ProtNLM"/>
    </source>
</evidence>
<feature type="transmembrane region" description="Helical" evidence="1">
    <location>
        <begin position="98"/>
        <end position="119"/>
    </location>
</feature>
<feature type="transmembrane region" description="Helical" evidence="1">
    <location>
        <begin position="180"/>
        <end position="199"/>
    </location>
</feature>
<dbReference type="AlphaFoldDB" id="A0AB39SC11"/>
<dbReference type="EMBL" id="CP163440">
    <property type="protein sequence ID" value="XDQ65008.1"/>
    <property type="molecule type" value="Genomic_DNA"/>
</dbReference>
<proteinExistence type="predicted"/>
<name>A0AB39SC11_9ACTN</name>
<feature type="transmembrane region" description="Helical" evidence="1">
    <location>
        <begin position="205"/>
        <end position="223"/>
    </location>
</feature>
<protein>
    <recommendedName>
        <fullName evidence="3">DUF4386 family protein</fullName>
    </recommendedName>
</protein>
<evidence type="ECO:0000313" key="2">
    <source>
        <dbReference type="EMBL" id="XDQ65008.1"/>
    </source>
</evidence>
<gene>
    <name evidence="2" type="ORF">AB5J50_31600</name>
</gene>
<evidence type="ECO:0000256" key="1">
    <source>
        <dbReference type="SAM" id="Phobius"/>
    </source>
</evidence>
<keyword evidence="1" id="KW-1133">Transmembrane helix</keyword>
<reference evidence="2" key="1">
    <citation type="submission" date="2024-07" db="EMBL/GenBank/DDBJ databases">
        <authorList>
            <person name="Yu S.T."/>
        </authorList>
    </citation>
    <scope>NUCLEOTIDE SEQUENCE</scope>
    <source>
        <strain evidence="2">R35</strain>
    </source>
</reference>
<organism evidence="2">
    <name type="scientific">Streptomyces sp. R35</name>
    <dbReference type="NCBI Taxonomy" id="3238630"/>
    <lineage>
        <taxon>Bacteria</taxon>
        <taxon>Bacillati</taxon>
        <taxon>Actinomycetota</taxon>
        <taxon>Actinomycetes</taxon>
        <taxon>Kitasatosporales</taxon>
        <taxon>Streptomycetaceae</taxon>
        <taxon>Streptomyces</taxon>
    </lineage>
</organism>
<feature type="transmembrane region" description="Helical" evidence="1">
    <location>
        <begin position="68"/>
        <end position="91"/>
    </location>
</feature>
<dbReference type="RefSeq" id="WP_369261541.1">
    <property type="nucleotide sequence ID" value="NZ_CP163440.1"/>
</dbReference>